<evidence type="ECO:0000313" key="4">
    <source>
        <dbReference type="Proteomes" id="UP001352852"/>
    </source>
</evidence>
<accession>A0ABU7EC06</accession>
<feature type="compositionally biased region" description="Basic and acidic residues" evidence="2">
    <location>
        <begin position="357"/>
        <end position="371"/>
    </location>
</feature>
<evidence type="ECO:0000313" key="3">
    <source>
        <dbReference type="EMBL" id="MED6283299.1"/>
    </source>
</evidence>
<reference evidence="3 4" key="1">
    <citation type="submission" date="2021-06" db="EMBL/GenBank/DDBJ databases">
        <authorList>
            <person name="Palmer J.M."/>
        </authorList>
    </citation>
    <scope>NUCLEOTIDE SEQUENCE [LARGE SCALE GENOMIC DNA]</scope>
    <source>
        <strain evidence="3 4">CL_MEX2019</strain>
        <tissue evidence="3">Muscle</tissue>
    </source>
</reference>
<sequence>MNSENNHFSLPSCPALHSKCPHEINLKTRSAGLLVNDVRLCLILSDLREGDRRCVKSSDETNKYQSVALILGLNLDLQHGEEGGGGVALKRRRRLALMTLAIGRHLDSLQPVSHNHESPRTDFQVKLELCEMIPKSGKSPADSRKSVGIHEFAALARSSLNGISQAVRDHVTKPTSLAQGRVAHLIEWKGWPKPTGPPPGTHSQFNSYCRLTEGEKEARFAAGVAEQFAIAEAKLRAWASLDDDDEEEDLKDEEFHTNEQPRTLSTETPDADMSKTISGVPCHPETQGIEVPQSVRPVGSTSSRGSSDGPFRDRIPTNNDLQSDSPTSRSDCMCPFLEEDEERLSGLVEQLAPSQDQRGEVFFHSKPEWRPRNRSSRFDSCYSTSHSESPGEEDEEDEEEEEGSVFHDVRVWHCSPRGFFSDRGSSGVESFDEEEEREEIEEQKKEENLM</sequence>
<evidence type="ECO:0000256" key="2">
    <source>
        <dbReference type="SAM" id="MobiDB-lite"/>
    </source>
</evidence>
<organism evidence="3 4">
    <name type="scientific">Characodon lateralis</name>
    <dbReference type="NCBI Taxonomy" id="208331"/>
    <lineage>
        <taxon>Eukaryota</taxon>
        <taxon>Metazoa</taxon>
        <taxon>Chordata</taxon>
        <taxon>Craniata</taxon>
        <taxon>Vertebrata</taxon>
        <taxon>Euteleostomi</taxon>
        <taxon>Actinopterygii</taxon>
        <taxon>Neopterygii</taxon>
        <taxon>Teleostei</taxon>
        <taxon>Neoteleostei</taxon>
        <taxon>Acanthomorphata</taxon>
        <taxon>Ovalentaria</taxon>
        <taxon>Atherinomorphae</taxon>
        <taxon>Cyprinodontiformes</taxon>
        <taxon>Goodeidae</taxon>
        <taxon>Characodon</taxon>
    </lineage>
</organism>
<comment type="similarity">
    <text evidence="1">Belongs to the FAM131 family.</text>
</comment>
<gene>
    <name evidence="3" type="ORF">CHARACLAT_007368</name>
</gene>
<dbReference type="PANTHER" id="PTHR15736">
    <property type="entry name" value="PROTEIN FAM131B-RELATED"/>
    <property type="match status" value="1"/>
</dbReference>
<keyword evidence="4" id="KW-1185">Reference proteome</keyword>
<evidence type="ECO:0000256" key="1">
    <source>
        <dbReference type="ARBA" id="ARBA00010635"/>
    </source>
</evidence>
<dbReference type="Proteomes" id="UP001352852">
    <property type="component" value="Unassembled WGS sequence"/>
</dbReference>
<name>A0ABU7EC06_9TELE</name>
<feature type="region of interest" description="Disordered" evidence="2">
    <location>
        <begin position="244"/>
        <end position="333"/>
    </location>
</feature>
<dbReference type="EMBL" id="JAHUTJ010049588">
    <property type="protein sequence ID" value="MED6283299.1"/>
    <property type="molecule type" value="Genomic_DNA"/>
</dbReference>
<proteinExistence type="inferred from homology"/>
<dbReference type="PANTHER" id="PTHR15736:SF4">
    <property type="entry name" value="PROTEIN FAM131A"/>
    <property type="match status" value="1"/>
</dbReference>
<comment type="caution">
    <text evidence="3">The sequence shown here is derived from an EMBL/GenBank/DDBJ whole genome shotgun (WGS) entry which is preliminary data.</text>
</comment>
<feature type="compositionally biased region" description="Acidic residues" evidence="2">
    <location>
        <begin position="390"/>
        <end position="403"/>
    </location>
</feature>
<dbReference type="InterPro" id="IPR026782">
    <property type="entry name" value="FAM131"/>
</dbReference>
<feature type="compositionally biased region" description="Polar residues" evidence="2">
    <location>
        <begin position="316"/>
        <end position="330"/>
    </location>
</feature>
<feature type="compositionally biased region" description="Acidic residues" evidence="2">
    <location>
        <begin position="430"/>
        <end position="441"/>
    </location>
</feature>
<dbReference type="Pfam" id="PF15010">
    <property type="entry name" value="FAM131"/>
    <property type="match status" value="1"/>
</dbReference>
<feature type="region of interest" description="Disordered" evidence="2">
    <location>
        <begin position="351"/>
        <end position="404"/>
    </location>
</feature>
<evidence type="ECO:0008006" key="5">
    <source>
        <dbReference type="Google" id="ProtNLM"/>
    </source>
</evidence>
<protein>
    <recommendedName>
        <fullName evidence="5">Family with sequence similarity 131 member A</fullName>
    </recommendedName>
</protein>
<feature type="region of interest" description="Disordered" evidence="2">
    <location>
        <begin position="418"/>
        <end position="450"/>
    </location>
</feature>